<feature type="active site" description="Cysteine persulfide intermediate" evidence="15">
    <location>
        <position position="273"/>
    </location>
</feature>
<evidence type="ECO:0000256" key="7">
    <source>
        <dbReference type="ARBA" id="ARBA00022723"/>
    </source>
</evidence>
<dbReference type="GO" id="GO:0009055">
    <property type="term" value="F:electron transfer activity"/>
    <property type="evidence" value="ECO:0007669"/>
    <property type="project" value="InterPro"/>
</dbReference>
<proteinExistence type="inferred from homology"/>
<comment type="cofactor">
    <cofactor evidence="16">
        <name>heme</name>
        <dbReference type="ChEBI" id="CHEBI:30413"/>
    </cofactor>
    <text evidence="16">Binds 2 heme groups per subunit.</text>
</comment>
<comment type="catalytic activity">
    <reaction evidence="14">
        <text>S-sulfanyl-L-cysteinyl-[SoxY protein] + thiosulfate + 2 Fe(III)-[cytochrome c] = S-(2-sulfodisulfanyl)-L-cysteinyl-[SoxY protein] + 2 Fe(II)-[cytochrome c] + 2 H(+)</text>
        <dbReference type="Rhea" id="RHEA:51224"/>
        <dbReference type="Rhea" id="RHEA-COMP:10350"/>
        <dbReference type="Rhea" id="RHEA-COMP:14399"/>
        <dbReference type="Rhea" id="RHEA-COMP:14689"/>
        <dbReference type="Rhea" id="RHEA-COMP:14690"/>
        <dbReference type="ChEBI" id="CHEBI:15378"/>
        <dbReference type="ChEBI" id="CHEBI:29033"/>
        <dbReference type="ChEBI" id="CHEBI:29034"/>
        <dbReference type="ChEBI" id="CHEBI:33542"/>
        <dbReference type="ChEBI" id="CHEBI:61963"/>
        <dbReference type="ChEBI" id="CHEBI:140664"/>
        <dbReference type="EC" id="2.8.5.2"/>
    </reaction>
</comment>
<keyword evidence="4" id="KW-0813">Transport</keyword>
<keyword evidence="8 18" id="KW-0732">Signal</keyword>
<feature type="binding site" description="covalent" evidence="16">
    <location>
        <position position="219"/>
    </location>
    <ligand>
        <name>heme c</name>
        <dbReference type="ChEBI" id="CHEBI:61717"/>
        <label>2</label>
    </ligand>
</feature>
<evidence type="ECO:0000256" key="17">
    <source>
        <dbReference type="PIRSR" id="PIRSR038455-3"/>
    </source>
</evidence>
<organism evidence="20 21">
    <name type="scientific">Arcobacter arenosus</name>
    <dbReference type="NCBI Taxonomy" id="2576037"/>
    <lineage>
        <taxon>Bacteria</taxon>
        <taxon>Pseudomonadati</taxon>
        <taxon>Campylobacterota</taxon>
        <taxon>Epsilonproteobacteria</taxon>
        <taxon>Campylobacterales</taxon>
        <taxon>Arcobacteraceae</taxon>
        <taxon>Arcobacter</taxon>
    </lineage>
</organism>
<dbReference type="InterPro" id="IPR025710">
    <property type="entry name" value="SoxA"/>
</dbReference>
<comment type="catalytic activity">
    <reaction evidence="13">
        <text>L-cysteinyl-[SoxY protein] + thiosulfate + 2 Fe(III)-[cytochrome c] = S-sulfosulfanyl-L-cysteinyl-[SoxY protein] + 2 Fe(II)-[cytochrome c] + 2 H(+)</text>
        <dbReference type="Rhea" id="RHEA:56720"/>
        <dbReference type="Rhea" id="RHEA-COMP:10350"/>
        <dbReference type="Rhea" id="RHEA-COMP:14328"/>
        <dbReference type="Rhea" id="RHEA-COMP:14399"/>
        <dbReference type="Rhea" id="RHEA-COMP:14691"/>
        <dbReference type="ChEBI" id="CHEBI:15378"/>
        <dbReference type="ChEBI" id="CHEBI:29033"/>
        <dbReference type="ChEBI" id="CHEBI:29034"/>
        <dbReference type="ChEBI" id="CHEBI:29950"/>
        <dbReference type="ChEBI" id="CHEBI:33542"/>
        <dbReference type="ChEBI" id="CHEBI:139321"/>
        <dbReference type="EC" id="2.8.5.2"/>
    </reaction>
</comment>
<dbReference type="GO" id="GO:0042597">
    <property type="term" value="C:periplasmic space"/>
    <property type="evidence" value="ECO:0007669"/>
    <property type="project" value="UniProtKB-SubCell"/>
</dbReference>
<name>A0A5R8XYE9_9BACT</name>
<dbReference type="OrthoDB" id="9808312at2"/>
<dbReference type="Gene3D" id="1.10.760.10">
    <property type="entry name" value="Cytochrome c-like domain"/>
    <property type="match status" value="2"/>
</dbReference>
<keyword evidence="5 16" id="KW-0349">Heme</keyword>
<evidence type="ECO:0000313" key="20">
    <source>
        <dbReference type="EMBL" id="TLP36319.1"/>
    </source>
</evidence>
<evidence type="ECO:0000256" key="10">
    <source>
        <dbReference type="ARBA" id="ARBA00022982"/>
    </source>
</evidence>
<evidence type="ECO:0000256" key="3">
    <source>
        <dbReference type="ARBA" id="ARBA00019364"/>
    </source>
</evidence>
<reference evidence="20 21" key="1">
    <citation type="submission" date="2019-05" db="EMBL/GenBank/DDBJ databases">
        <title>Arcobacter sp. nov., isolated from sea sediment.</title>
        <authorList>
            <person name="Kim W."/>
        </authorList>
    </citation>
    <scope>NUCLEOTIDE SEQUENCE [LARGE SCALE GENOMIC DNA]</scope>
    <source>
        <strain evidence="20 21">CAU 1517</strain>
    </source>
</reference>
<evidence type="ECO:0000259" key="19">
    <source>
        <dbReference type="Pfam" id="PF21342"/>
    </source>
</evidence>
<evidence type="ECO:0000256" key="9">
    <source>
        <dbReference type="ARBA" id="ARBA00022764"/>
    </source>
</evidence>
<feature type="binding site" description="axial binding residue" evidence="17">
    <location>
        <position position="273"/>
    </location>
    <ligand>
        <name>heme c</name>
        <dbReference type="ChEBI" id="CHEBI:61717"/>
        <label>2</label>
    </ligand>
    <ligandPart>
        <name>Fe</name>
        <dbReference type="ChEBI" id="CHEBI:18248"/>
    </ligandPart>
</feature>
<dbReference type="GO" id="GO:0016669">
    <property type="term" value="F:oxidoreductase activity, acting on a sulfur group of donors, cytochrome as acceptor"/>
    <property type="evidence" value="ECO:0007669"/>
    <property type="project" value="InterPro"/>
</dbReference>
<feature type="binding site" evidence="16">
    <location>
        <position position="269"/>
    </location>
    <ligand>
        <name>substrate</name>
    </ligand>
</feature>
<dbReference type="GO" id="GO:0020037">
    <property type="term" value="F:heme binding"/>
    <property type="evidence" value="ECO:0007669"/>
    <property type="project" value="InterPro"/>
</dbReference>
<feature type="binding site" description="axial binding residue" evidence="17">
    <location>
        <position position="154"/>
    </location>
    <ligand>
        <name>heme c</name>
        <dbReference type="ChEBI" id="CHEBI:61717"/>
        <label>1</label>
    </ligand>
    <ligandPart>
        <name>Fe</name>
        <dbReference type="ChEBI" id="CHEBI:18248"/>
    </ligandPart>
</feature>
<evidence type="ECO:0000256" key="12">
    <source>
        <dbReference type="ARBA" id="ARBA00025746"/>
    </source>
</evidence>
<dbReference type="InterPro" id="IPR036909">
    <property type="entry name" value="Cyt_c-like_dom_sf"/>
</dbReference>
<dbReference type="InterPro" id="IPR009056">
    <property type="entry name" value="Cyt_c-like_dom"/>
</dbReference>
<evidence type="ECO:0000256" key="18">
    <source>
        <dbReference type="SAM" id="SignalP"/>
    </source>
</evidence>
<dbReference type="GO" id="GO:0046872">
    <property type="term" value="F:metal ion binding"/>
    <property type="evidence" value="ECO:0007669"/>
    <property type="project" value="UniProtKB-KW"/>
</dbReference>
<evidence type="ECO:0000313" key="21">
    <source>
        <dbReference type="Proteomes" id="UP000308901"/>
    </source>
</evidence>
<dbReference type="Proteomes" id="UP000308901">
    <property type="component" value="Unassembled WGS sequence"/>
</dbReference>
<feature type="signal peptide" evidence="18">
    <location>
        <begin position="1"/>
        <end position="21"/>
    </location>
</feature>
<evidence type="ECO:0000256" key="16">
    <source>
        <dbReference type="PIRSR" id="PIRSR038455-2"/>
    </source>
</evidence>
<protein>
    <recommendedName>
        <fullName evidence="3">L-cysteine S-thiosulfotransferase subunit SoxA</fullName>
        <ecNumber evidence="2">2.8.5.2</ecNumber>
    </recommendedName>
</protein>
<keyword evidence="6" id="KW-0808">Transferase</keyword>
<keyword evidence="9" id="KW-0574">Periplasm</keyword>
<evidence type="ECO:0000256" key="14">
    <source>
        <dbReference type="ARBA" id="ARBA00048423"/>
    </source>
</evidence>
<evidence type="ECO:0000256" key="4">
    <source>
        <dbReference type="ARBA" id="ARBA00022448"/>
    </source>
</evidence>
<feature type="domain" description="Cytochrome c" evidence="19">
    <location>
        <begin position="106"/>
        <end position="182"/>
    </location>
</feature>
<dbReference type="GO" id="GO:0019417">
    <property type="term" value="P:sulfur oxidation"/>
    <property type="evidence" value="ECO:0007669"/>
    <property type="project" value="InterPro"/>
</dbReference>
<dbReference type="Pfam" id="PF21342">
    <property type="entry name" value="SoxA-TsdA_cyt-c"/>
    <property type="match status" value="1"/>
</dbReference>
<keyword evidence="7 17" id="KW-0479">Metal-binding</keyword>
<dbReference type="EMBL" id="VANU01000006">
    <property type="protein sequence ID" value="TLP36319.1"/>
    <property type="molecule type" value="Genomic_DNA"/>
</dbReference>
<comment type="caution">
    <text evidence="20">The sequence shown here is derived from an EMBL/GenBank/DDBJ whole genome shotgun (WGS) entry which is preliminary data.</text>
</comment>
<evidence type="ECO:0000256" key="8">
    <source>
        <dbReference type="ARBA" id="ARBA00022729"/>
    </source>
</evidence>
<feature type="chain" id="PRO_5024332312" description="L-cysteine S-thiosulfotransferase subunit SoxA" evidence="18">
    <location>
        <begin position="22"/>
        <end position="312"/>
    </location>
</feature>
<feature type="binding site" description="covalent" evidence="16">
    <location>
        <position position="123"/>
    </location>
    <ligand>
        <name>heme c</name>
        <dbReference type="ChEBI" id="CHEBI:61717"/>
        <label>1</label>
    </ligand>
</feature>
<evidence type="ECO:0000256" key="5">
    <source>
        <dbReference type="ARBA" id="ARBA00022617"/>
    </source>
</evidence>
<keyword evidence="11 17" id="KW-0408">Iron</keyword>
<feature type="binding site" description="covalent" evidence="16">
    <location>
        <position position="222"/>
    </location>
    <ligand>
        <name>heme c</name>
        <dbReference type="ChEBI" id="CHEBI:61717"/>
        <label>2</label>
    </ligand>
</feature>
<evidence type="ECO:0000256" key="11">
    <source>
        <dbReference type="ARBA" id="ARBA00023004"/>
    </source>
</evidence>
<evidence type="ECO:0000256" key="15">
    <source>
        <dbReference type="PIRSR" id="PIRSR038455-1"/>
    </source>
</evidence>
<dbReference type="GO" id="GO:0016740">
    <property type="term" value="F:transferase activity"/>
    <property type="evidence" value="ECO:0007669"/>
    <property type="project" value="UniProtKB-KW"/>
</dbReference>
<dbReference type="SUPFAM" id="SSF46626">
    <property type="entry name" value="Cytochrome c"/>
    <property type="match status" value="2"/>
</dbReference>
<comment type="similarity">
    <text evidence="12">Belongs to the SoxA family.</text>
</comment>
<dbReference type="GO" id="GO:0070069">
    <property type="term" value="C:cytochrome complex"/>
    <property type="evidence" value="ECO:0007669"/>
    <property type="project" value="InterPro"/>
</dbReference>
<keyword evidence="10" id="KW-0249">Electron transport</keyword>
<dbReference type="PIRSF" id="PIRSF038455">
    <property type="entry name" value="SoxA"/>
    <property type="match status" value="1"/>
</dbReference>
<evidence type="ECO:0000256" key="6">
    <source>
        <dbReference type="ARBA" id="ARBA00022679"/>
    </source>
</evidence>
<evidence type="ECO:0000256" key="2">
    <source>
        <dbReference type="ARBA" id="ARBA00012408"/>
    </source>
</evidence>
<comment type="subcellular location">
    <subcellularLocation>
        <location evidence="1">Periplasm</location>
    </subcellularLocation>
</comment>
<sequence>MLLKIAKTTALIALTTVALNAADFNAQAEKDRIALIKYFEAKFEDPLKNRNTFFPYSTDDELKNNILGGLKKDDFAKGNYAFSKNGQASYYEIKEFPPTEEWVEVGEKLYNEEFANGKSFASCFPNPAEAGAMYPYFDEKKGEVQTLTQHINECLESNGEKKWGTSKGKMAHLQAFFAQAAQDEEKTVDVKIESKAAAEAYERGKEYYYTQRGYLKLNCANCHVQGAGQRVRNESLSQFIGQTTHFPVYRLKWAAATPNNDGLGTLERRMSGCVKDQGQVPPGNTSNEMKELLFFMAYMNNGMKFDGPDFRK</sequence>
<dbReference type="RefSeq" id="WP_138153549.1">
    <property type="nucleotide sequence ID" value="NZ_CBDDKQ010000004.1"/>
</dbReference>
<gene>
    <name evidence="20" type="primary">soxA</name>
    <name evidence="20" type="ORF">FDK22_13725</name>
</gene>
<dbReference type="NCBIfam" id="TIGR04484">
    <property type="entry name" value="thiosulf_SoxA"/>
    <property type="match status" value="1"/>
</dbReference>
<dbReference type="EC" id="2.8.5.2" evidence="2"/>
<keyword evidence="21" id="KW-1185">Reference proteome</keyword>
<accession>A0A5R8XYE9</accession>
<dbReference type="AlphaFoldDB" id="A0A5R8XYE9"/>
<feature type="binding site" description="axial binding residue" evidence="17">
    <location>
        <position position="223"/>
    </location>
    <ligand>
        <name>heme c</name>
        <dbReference type="ChEBI" id="CHEBI:61717"/>
        <label>2</label>
    </ligand>
    <ligandPart>
        <name>Fe</name>
        <dbReference type="ChEBI" id="CHEBI:18248"/>
    </ligandPart>
</feature>
<evidence type="ECO:0000256" key="13">
    <source>
        <dbReference type="ARBA" id="ARBA00048077"/>
    </source>
</evidence>
<evidence type="ECO:0000256" key="1">
    <source>
        <dbReference type="ARBA" id="ARBA00004418"/>
    </source>
</evidence>